<dbReference type="OrthoDB" id="7346639at2"/>
<sequence length="428" mass="43995">MLPGLPADAADRLLPPSLPGRFFAVAVLYHLAGWALLAWAGPSAIQGFVGGLGPVVAALHLITLGTLAMTALGAAIQMLPIATCRPLGPLWACRLMFWLYAPGIGALSAGLALADPTLRSVGAGLTLAGLALFGLLVGLHLRRVDDMPGLVRHLGLSLASLLGLGLLGLALVADFSTGWLGNHAATAAAHAVLGGYGFMGSLAFGFSYVLIPMFVLGPSIPDPPRRRGAILVGLALVTGASGAALGLGGLAAVGAGLGLVALGHHLRTLAVSVRRRMRRRFEPFFRLVVLSWAMLAASLLVGLALALGAPADPWAALWGFLLVFGWLLGFVLAILQRIMPFLAAMHSSGAGRPPALPSRLAPAWASHLHFVCHCAALVLIATGLIGGWSWPLGLGIGAGLLGALFFAIYAAAVPWRLSRHRAASVASL</sequence>
<feature type="transmembrane region" description="Helical" evidence="1">
    <location>
        <begin position="22"/>
        <end position="40"/>
    </location>
</feature>
<dbReference type="AlphaFoldDB" id="A0A1H6H8T3"/>
<feature type="transmembrane region" description="Helical" evidence="1">
    <location>
        <begin position="120"/>
        <end position="141"/>
    </location>
</feature>
<evidence type="ECO:0000313" key="3">
    <source>
        <dbReference type="Proteomes" id="UP000182983"/>
    </source>
</evidence>
<evidence type="ECO:0000256" key="1">
    <source>
        <dbReference type="SAM" id="Phobius"/>
    </source>
</evidence>
<dbReference type="Proteomes" id="UP000182983">
    <property type="component" value="Unassembled WGS sequence"/>
</dbReference>
<keyword evidence="1" id="KW-0812">Transmembrane</keyword>
<feature type="transmembrane region" description="Helical" evidence="1">
    <location>
        <begin position="368"/>
        <end position="388"/>
    </location>
</feature>
<keyword evidence="3" id="KW-1185">Reference proteome</keyword>
<name>A0A1H6H8T3_MAGFU</name>
<feature type="transmembrane region" description="Helical" evidence="1">
    <location>
        <begin position="193"/>
        <end position="216"/>
    </location>
</feature>
<proteinExistence type="predicted"/>
<accession>A0A1H6H8T3</accession>
<feature type="transmembrane region" description="Helical" evidence="1">
    <location>
        <begin position="394"/>
        <end position="412"/>
    </location>
</feature>
<feature type="transmembrane region" description="Helical" evidence="1">
    <location>
        <begin position="315"/>
        <end position="335"/>
    </location>
</feature>
<organism evidence="2 3">
    <name type="scientific">Magnetospirillum fulvum</name>
    <name type="common">Rhodospirillum fulvum</name>
    <dbReference type="NCBI Taxonomy" id="1082"/>
    <lineage>
        <taxon>Bacteria</taxon>
        <taxon>Pseudomonadati</taxon>
        <taxon>Pseudomonadota</taxon>
        <taxon>Alphaproteobacteria</taxon>
        <taxon>Rhodospirillales</taxon>
        <taxon>Rhodospirillaceae</taxon>
        <taxon>Magnetospirillum</taxon>
    </lineage>
</organism>
<feature type="transmembrane region" description="Helical" evidence="1">
    <location>
        <begin position="52"/>
        <end position="76"/>
    </location>
</feature>
<protein>
    <submittedName>
        <fullName evidence="2">Uncharacterized protein</fullName>
    </submittedName>
</protein>
<feature type="transmembrane region" description="Helical" evidence="1">
    <location>
        <begin position="228"/>
        <end position="247"/>
    </location>
</feature>
<evidence type="ECO:0000313" key="2">
    <source>
        <dbReference type="EMBL" id="SEH32197.1"/>
    </source>
</evidence>
<feature type="transmembrane region" description="Helical" evidence="1">
    <location>
        <begin position="97"/>
        <end position="114"/>
    </location>
</feature>
<reference evidence="3" key="1">
    <citation type="submission" date="2016-10" db="EMBL/GenBank/DDBJ databases">
        <authorList>
            <person name="Varghese N."/>
            <person name="Submissions S."/>
        </authorList>
    </citation>
    <scope>NUCLEOTIDE SEQUENCE [LARGE SCALE GENOMIC DNA]</scope>
    <source>
        <strain evidence="3">DSM 13234</strain>
    </source>
</reference>
<feature type="transmembrane region" description="Helical" evidence="1">
    <location>
        <begin position="284"/>
        <end position="309"/>
    </location>
</feature>
<dbReference type="EMBL" id="FNWO01000004">
    <property type="protein sequence ID" value="SEH32197.1"/>
    <property type="molecule type" value="Genomic_DNA"/>
</dbReference>
<feature type="transmembrane region" description="Helical" evidence="1">
    <location>
        <begin position="153"/>
        <end position="173"/>
    </location>
</feature>
<gene>
    <name evidence="2" type="ORF">SAMN04244559_01196</name>
</gene>
<keyword evidence="1" id="KW-0472">Membrane</keyword>
<keyword evidence="1" id="KW-1133">Transmembrane helix</keyword>